<protein>
    <submittedName>
        <fullName evidence="1">Uncharacterized protein</fullName>
    </submittedName>
</protein>
<keyword evidence="2" id="KW-1185">Reference proteome</keyword>
<accession>A0A9Q1GVD7</accession>
<comment type="caution">
    <text evidence="1">The sequence shown here is derived from an EMBL/GenBank/DDBJ whole genome shotgun (WGS) entry which is preliminary data.</text>
</comment>
<dbReference type="AlphaFoldDB" id="A0A9Q1GVD7"/>
<evidence type="ECO:0000313" key="2">
    <source>
        <dbReference type="Proteomes" id="UP001153076"/>
    </source>
</evidence>
<proteinExistence type="predicted"/>
<dbReference type="OrthoDB" id="1000116at2759"/>
<dbReference type="EMBL" id="JAKOGI010001381">
    <property type="protein sequence ID" value="KAJ8425919.1"/>
    <property type="molecule type" value="Genomic_DNA"/>
</dbReference>
<sequence>MWDALKCMAPLKASGLESFNAYFFQKYLAIMGKSIYDTVLGVLDVGPMLEGPRADEGAGLHSMRSPNIALRLKLGWRLLVESESLWAKSDLALATQLGRTITAATAHDIVLASGRVREESQLGDGRRLGVGRLLRFSALANSYQNSIVQIIGGRH</sequence>
<evidence type="ECO:0000313" key="1">
    <source>
        <dbReference type="EMBL" id="KAJ8425919.1"/>
    </source>
</evidence>
<gene>
    <name evidence="1" type="ORF">Cgig2_028806</name>
</gene>
<reference evidence="1" key="1">
    <citation type="submission" date="2022-04" db="EMBL/GenBank/DDBJ databases">
        <title>Carnegiea gigantea Genome sequencing and assembly v2.</title>
        <authorList>
            <person name="Copetti D."/>
            <person name="Sanderson M.J."/>
            <person name="Burquez A."/>
            <person name="Wojciechowski M.F."/>
        </authorList>
    </citation>
    <scope>NUCLEOTIDE SEQUENCE</scope>
    <source>
        <strain evidence="1">SGP5-SGP5p</strain>
        <tissue evidence="1">Aerial part</tissue>
    </source>
</reference>
<dbReference type="Proteomes" id="UP001153076">
    <property type="component" value="Unassembled WGS sequence"/>
</dbReference>
<name>A0A9Q1GVD7_9CARY</name>
<organism evidence="1 2">
    <name type="scientific">Carnegiea gigantea</name>
    <dbReference type="NCBI Taxonomy" id="171969"/>
    <lineage>
        <taxon>Eukaryota</taxon>
        <taxon>Viridiplantae</taxon>
        <taxon>Streptophyta</taxon>
        <taxon>Embryophyta</taxon>
        <taxon>Tracheophyta</taxon>
        <taxon>Spermatophyta</taxon>
        <taxon>Magnoliopsida</taxon>
        <taxon>eudicotyledons</taxon>
        <taxon>Gunneridae</taxon>
        <taxon>Pentapetalae</taxon>
        <taxon>Caryophyllales</taxon>
        <taxon>Cactineae</taxon>
        <taxon>Cactaceae</taxon>
        <taxon>Cactoideae</taxon>
        <taxon>Echinocereeae</taxon>
        <taxon>Carnegiea</taxon>
    </lineage>
</organism>